<proteinExistence type="predicted"/>
<feature type="non-terminal residue" evidence="1">
    <location>
        <position position="77"/>
    </location>
</feature>
<sequence>AETITEQIPSSTTIEQPAVEATATSDNAAAMGAAGSATTTSPPVEAEVEWTTLVIDGREFRVPKPLEIDPSFLAALP</sequence>
<gene>
    <name evidence="1" type="ORF">SMN809_LOCUS57914</name>
</gene>
<accession>A0A8S3DN69</accession>
<name>A0A8S3DN69_9BILA</name>
<protein>
    <submittedName>
        <fullName evidence="1">Uncharacterized protein</fullName>
    </submittedName>
</protein>
<evidence type="ECO:0000313" key="1">
    <source>
        <dbReference type="EMBL" id="CAF5026903.1"/>
    </source>
</evidence>
<evidence type="ECO:0000313" key="2">
    <source>
        <dbReference type="Proteomes" id="UP000676336"/>
    </source>
</evidence>
<feature type="non-terminal residue" evidence="1">
    <location>
        <position position="1"/>
    </location>
</feature>
<dbReference type="EMBL" id="CAJOBI010214778">
    <property type="protein sequence ID" value="CAF5026903.1"/>
    <property type="molecule type" value="Genomic_DNA"/>
</dbReference>
<dbReference type="Proteomes" id="UP000676336">
    <property type="component" value="Unassembled WGS sequence"/>
</dbReference>
<comment type="caution">
    <text evidence="1">The sequence shown here is derived from an EMBL/GenBank/DDBJ whole genome shotgun (WGS) entry which is preliminary data.</text>
</comment>
<dbReference type="AlphaFoldDB" id="A0A8S3DN69"/>
<reference evidence="1" key="1">
    <citation type="submission" date="2021-02" db="EMBL/GenBank/DDBJ databases">
        <authorList>
            <person name="Nowell W R."/>
        </authorList>
    </citation>
    <scope>NUCLEOTIDE SEQUENCE</scope>
</reference>
<organism evidence="1 2">
    <name type="scientific">Rotaria magnacalcarata</name>
    <dbReference type="NCBI Taxonomy" id="392030"/>
    <lineage>
        <taxon>Eukaryota</taxon>
        <taxon>Metazoa</taxon>
        <taxon>Spiralia</taxon>
        <taxon>Gnathifera</taxon>
        <taxon>Rotifera</taxon>
        <taxon>Eurotatoria</taxon>
        <taxon>Bdelloidea</taxon>
        <taxon>Philodinida</taxon>
        <taxon>Philodinidae</taxon>
        <taxon>Rotaria</taxon>
    </lineage>
</organism>